<evidence type="ECO:0008006" key="3">
    <source>
        <dbReference type="Google" id="ProtNLM"/>
    </source>
</evidence>
<evidence type="ECO:0000313" key="1">
    <source>
        <dbReference type="EMBL" id="MBD0725879.1"/>
    </source>
</evidence>
<evidence type="ECO:0000313" key="2">
    <source>
        <dbReference type="Proteomes" id="UP000661715"/>
    </source>
</evidence>
<dbReference type="Pfam" id="PF05345">
    <property type="entry name" value="He_PIG"/>
    <property type="match status" value="7"/>
</dbReference>
<dbReference type="SUPFAM" id="SSF49313">
    <property type="entry name" value="Cadherin-like"/>
    <property type="match status" value="7"/>
</dbReference>
<keyword evidence="2" id="KW-1185">Reference proteome</keyword>
<name>A0ABR7USK5_9FLAO</name>
<dbReference type="EMBL" id="NASZ01000018">
    <property type="protein sequence ID" value="MBD0725879.1"/>
    <property type="molecule type" value="Genomic_DNA"/>
</dbReference>
<dbReference type="NCBIfam" id="TIGR04131">
    <property type="entry name" value="Bac_Flav_CTERM"/>
    <property type="match status" value="1"/>
</dbReference>
<dbReference type="Gene3D" id="2.60.40.10">
    <property type="entry name" value="Immunoglobulins"/>
    <property type="match status" value="7"/>
</dbReference>
<dbReference type="InterPro" id="IPR015919">
    <property type="entry name" value="Cadherin-like_sf"/>
</dbReference>
<gene>
    <name evidence="1" type="ORF">B6A10_11875</name>
</gene>
<protein>
    <recommendedName>
        <fullName evidence="3">Gliding motility-associated C-terminal domain-containing protein</fullName>
    </recommendedName>
</protein>
<dbReference type="InterPro" id="IPR026341">
    <property type="entry name" value="T9SS_type_B"/>
</dbReference>
<accession>A0ABR7USK5</accession>
<dbReference type="Pfam" id="PF13585">
    <property type="entry name" value="CHU_C"/>
    <property type="match status" value="1"/>
</dbReference>
<dbReference type="PANTHER" id="PTHR35812:SF1">
    <property type="entry name" value="LIPOPROTEIN"/>
    <property type="match status" value="1"/>
</dbReference>
<reference evidence="1 2" key="1">
    <citation type="journal article" date="2020" name="Microbiol. Res.">
        <title>Flavobacterium pokkalii sp. nov., a novel plant growth promoting native rhizobacteria isolated from pokkali rice grown in coastal saline affected agricultural regions of southern India, Kerala.</title>
        <authorList>
            <person name="Menon R.R."/>
            <person name="Kumari S."/>
            <person name="Viver T."/>
            <person name="Rameshkumar N."/>
        </authorList>
    </citation>
    <scope>NUCLEOTIDE SEQUENCE [LARGE SCALE GENOMIC DNA]</scope>
    <source>
        <strain evidence="1 2">L1I52</strain>
    </source>
</reference>
<organism evidence="1 2">
    <name type="scientific">Flavobacterium pokkalii</name>
    <dbReference type="NCBI Taxonomy" id="1940408"/>
    <lineage>
        <taxon>Bacteria</taxon>
        <taxon>Pseudomonadati</taxon>
        <taxon>Bacteroidota</taxon>
        <taxon>Flavobacteriia</taxon>
        <taxon>Flavobacteriales</taxon>
        <taxon>Flavobacteriaceae</taxon>
        <taxon>Flavobacterium</taxon>
    </lineage>
</organism>
<dbReference type="InterPro" id="IPR013783">
    <property type="entry name" value="Ig-like_fold"/>
</dbReference>
<comment type="caution">
    <text evidence="1">The sequence shown here is derived from an EMBL/GenBank/DDBJ whole genome shotgun (WGS) entry which is preliminary data.</text>
</comment>
<feature type="non-terminal residue" evidence="1">
    <location>
        <position position="1"/>
    </location>
</feature>
<dbReference type="PANTHER" id="PTHR35812">
    <property type="entry name" value="LIPOPROTEIN"/>
    <property type="match status" value="1"/>
</dbReference>
<proteinExistence type="predicted"/>
<dbReference type="Proteomes" id="UP000661715">
    <property type="component" value="Unassembled WGS sequence"/>
</dbReference>
<dbReference type="RefSeq" id="WP_188221038.1">
    <property type="nucleotide sequence ID" value="NZ_NASZ01000018.1"/>
</dbReference>
<sequence length="672" mass="67535">SVNPALPAGLSLNTTTGVISGTPTAISTAANYIVTATNTGGSTNFTVSIAVNDVAPTNLSYTTPNVFTKGTAITALNPTVSGGAVVSYSVNPALPSGLSLNTTTGVISGTPTAIAAAANYVVTATNTGGSTNFTVSIAVNDVAPTNLSYTTPNVFTKGTAITALIPTVSGGTVVTYSVSPALPAGLSLNTTTGVISGTPTAIAAAANYTVTATNTGGSTTATVSITINDIAPSALSYSTPNVFTKGTAITALIPTVSGGAVVSYSVNPALPAGLSLNTTTGVISGTPTAIAAAANYVVTATNTAGSTTATVSIAVNDVAPTNLSYTTPNVFTKGTAITALTPTVSGGAVVSYSVNPALPSGLSLNTTTGVISGTPTAIAATANYVVTATNTGGSTNFTVSIAVNDVAPTNLSYTTPNVFTKGTAITALIPIVSGGTVVSYSVSPALPAGLSLDTTTGIISGTPTTVTAATDYTVTATLLSASIVTYVSITVNDIPPVGLYYSDSITFKKDKVVMAFFPTVAGGAVVSYSVTPSLPPGLNLNINTGEISGKPKYITPEADYVITATNSGGSVSTTFTFEILDSSLQVPQAITPNGDGTNDYWVIQNIEEYPNTVVRVFNTKGVQVFSSNNYQNQWDGRNQRNNQFVPVGTYFYQIDLGGDGNIDSQGWLYIAK</sequence>